<evidence type="ECO:0000256" key="6">
    <source>
        <dbReference type="PIRSR" id="PIRSR609283-1"/>
    </source>
</evidence>
<dbReference type="OrthoDB" id="25028at2759"/>
<dbReference type="AlphaFoldDB" id="A0A9W9Z0J6"/>
<dbReference type="FunFam" id="2.120.10.100:FF:000001">
    <property type="entry name" value="Soluble calcium-activated nucleotidase 1"/>
    <property type="match status" value="1"/>
</dbReference>
<organism evidence="8 9">
    <name type="scientific">Desmophyllum pertusum</name>
    <dbReference type="NCBI Taxonomy" id="174260"/>
    <lineage>
        <taxon>Eukaryota</taxon>
        <taxon>Metazoa</taxon>
        <taxon>Cnidaria</taxon>
        <taxon>Anthozoa</taxon>
        <taxon>Hexacorallia</taxon>
        <taxon>Scleractinia</taxon>
        <taxon>Caryophylliina</taxon>
        <taxon>Caryophylliidae</taxon>
        <taxon>Desmophyllum</taxon>
    </lineage>
</organism>
<dbReference type="InterPro" id="IPR009283">
    <property type="entry name" value="Apyrase"/>
</dbReference>
<dbReference type="GO" id="GO:0030166">
    <property type="term" value="P:proteoglycan biosynthetic process"/>
    <property type="evidence" value="ECO:0007669"/>
    <property type="project" value="TreeGrafter"/>
</dbReference>
<keyword evidence="2 6" id="KW-0479">Metal-binding</keyword>
<feature type="transmembrane region" description="Helical" evidence="7">
    <location>
        <begin position="21"/>
        <end position="43"/>
    </location>
</feature>
<comment type="cofactor">
    <cofactor evidence="1 6">
        <name>Ca(2+)</name>
        <dbReference type="ChEBI" id="CHEBI:29108"/>
    </cofactor>
</comment>
<accession>A0A9W9Z0J6</accession>
<dbReference type="GO" id="GO:0045134">
    <property type="term" value="F:UDP phosphatase activity"/>
    <property type="evidence" value="ECO:0007669"/>
    <property type="project" value="TreeGrafter"/>
</dbReference>
<dbReference type="InterPro" id="IPR036258">
    <property type="entry name" value="Apyrase_sf"/>
</dbReference>
<sequence length="385" mass="43681">MNSTAMPSYRRTSTQGDMQTLVRKCALIGIAISSVIGFLYWWLPGEASKVHSLGNSESIDYYHRVAFEKKYNNTYPLTRPKITVEGKRFRIGVIADLDENSKSSSKANTWTSHFKRGYLTLLNNGRVAVEWDKDLVVLSSTLSQKGRGMELSELIVFNGKLYAVDDRTGVVFQIQDKHTVAWVILPDGDGTEAKGFKGEWMAVKGKTLYVGGLGKEWTTVEGVFQNHNPQWVKSIGSNGDVVHQDWVSRYEALRGALGIQYPGYIIHEAASWSDKHKKWFFLPRRASHESYNEKDDEHRATNVLITCDEDFTNFHVRTIGELNLTHGFSSFKFIPGTDDNLFVALKTEEDMGTIRSYIVAYDIHGRMIMDEIHIGDNKFEGIEFI</sequence>
<keyword evidence="9" id="KW-1185">Reference proteome</keyword>
<keyword evidence="3 8" id="KW-0378">Hydrolase</keyword>
<dbReference type="Proteomes" id="UP001163046">
    <property type="component" value="Unassembled WGS sequence"/>
</dbReference>
<dbReference type="EMBL" id="MU826835">
    <property type="protein sequence ID" value="KAJ7372756.1"/>
    <property type="molecule type" value="Genomic_DNA"/>
</dbReference>
<evidence type="ECO:0000256" key="7">
    <source>
        <dbReference type="SAM" id="Phobius"/>
    </source>
</evidence>
<feature type="binding site" evidence="6">
    <location>
        <position position="380"/>
    </location>
    <ligand>
        <name>Ca(2+)</name>
        <dbReference type="ChEBI" id="CHEBI:29108"/>
    </ligand>
</feature>
<dbReference type="EC" id="3.6.1.6" evidence="8"/>
<dbReference type="GO" id="GO:0005509">
    <property type="term" value="F:calcium ion binding"/>
    <property type="evidence" value="ECO:0007669"/>
    <property type="project" value="InterPro"/>
</dbReference>
<evidence type="ECO:0000256" key="4">
    <source>
        <dbReference type="ARBA" id="ARBA00022837"/>
    </source>
</evidence>
<protein>
    <submittedName>
        <fullName evidence="8">Soluble calcium-activated nucleotidase 1</fullName>
        <ecNumber evidence="8">3.6.1.6</ecNumber>
    </submittedName>
</protein>
<dbReference type="PANTHER" id="PTHR13023:SF3">
    <property type="entry name" value="SOLUBLE CALCIUM-ACTIVATED NUCLEOTIDASE 1"/>
    <property type="match status" value="1"/>
</dbReference>
<evidence type="ECO:0000256" key="2">
    <source>
        <dbReference type="ARBA" id="ARBA00022723"/>
    </source>
</evidence>
<keyword evidence="7" id="KW-1133">Transmembrane helix</keyword>
<evidence type="ECO:0000313" key="8">
    <source>
        <dbReference type="EMBL" id="KAJ7372756.1"/>
    </source>
</evidence>
<evidence type="ECO:0000313" key="9">
    <source>
        <dbReference type="Proteomes" id="UP001163046"/>
    </source>
</evidence>
<comment type="similarity">
    <text evidence="5">Belongs to the apyrase family.</text>
</comment>
<feature type="binding site" evidence="6">
    <location>
        <position position="199"/>
    </location>
    <ligand>
        <name>Ca(2+)</name>
        <dbReference type="ChEBI" id="CHEBI:29108"/>
    </ligand>
</feature>
<evidence type="ECO:0000256" key="3">
    <source>
        <dbReference type="ARBA" id="ARBA00022801"/>
    </source>
</evidence>
<feature type="binding site" evidence="6">
    <location>
        <position position="268"/>
    </location>
    <ligand>
        <name>Ca(2+)</name>
        <dbReference type="ChEBI" id="CHEBI:29108"/>
    </ligand>
</feature>
<dbReference type="Gene3D" id="2.120.10.100">
    <property type="entry name" value="Apyrase"/>
    <property type="match status" value="1"/>
</dbReference>
<dbReference type="SUPFAM" id="SSF101887">
    <property type="entry name" value="Apyrase"/>
    <property type="match status" value="1"/>
</dbReference>
<feature type="binding site" evidence="6">
    <location>
        <position position="329"/>
    </location>
    <ligand>
        <name>Ca(2+)</name>
        <dbReference type="ChEBI" id="CHEBI:29108"/>
    </ligand>
</feature>
<dbReference type="GO" id="GO:0004382">
    <property type="term" value="F:GDP phosphatase activity"/>
    <property type="evidence" value="ECO:0007669"/>
    <property type="project" value="TreeGrafter"/>
</dbReference>
<name>A0A9W9Z0J6_9CNID</name>
<evidence type="ECO:0000256" key="1">
    <source>
        <dbReference type="ARBA" id="ARBA00001913"/>
    </source>
</evidence>
<reference evidence="8" key="1">
    <citation type="submission" date="2023-01" db="EMBL/GenBank/DDBJ databases">
        <title>Genome assembly of the deep-sea coral Lophelia pertusa.</title>
        <authorList>
            <person name="Herrera S."/>
            <person name="Cordes E."/>
        </authorList>
    </citation>
    <scope>NUCLEOTIDE SEQUENCE</scope>
    <source>
        <strain evidence="8">USNM1676648</strain>
        <tissue evidence="8">Polyp</tissue>
    </source>
</reference>
<keyword evidence="7" id="KW-0472">Membrane</keyword>
<feature type="binding site" evidence="6">
    <location>
        <position position="152"/>
    </location>
    <ligand>
        <name>Ca(2+)</name>
        <dbReference type="ChEBI" id="CHEBI:29108"/>
    </ligand>
</feature>
<feature type="binding site" evidence="6">
    <location>
        <position position="153"/>
    </location>
    <ligand>
        <name>Ca(2+)</name>
        <dbReference type="ChEBI" id="CHEBI:29108"/>
    </ligand>
</feature>
<keyword evidence="7" id="KW-0812">Transmembrane</keyword>
<proteinExistence type="inferred from homology"/>
<gene>
    <name evidence="8" type="primary">CANT1</name>
    <name evidence="8" type="ORF">OS493_018034</name>
</gene>
<evidence type="ECO:0000256" key="5">
    <source>
        <dbReference type="ARBA" id="ARBA00025738"/>
    </source>
</evidence>
<comment type="caution">
    <text evidence="8">The sequence shown here is derived from an EMBL/GenBank/DDBJ whole genome shotgun (WGS) entry which is preliminary data.</text>
</comment>
<dbReference type="Pfam" id="PF06079">
    <property type="entry name" value="Apyrase"/>
    <property type="match status" value="1"/>
</dbReference>
<dbReference type="PANTHER" id="PTHR13023">
    <property type="entry name" value="APYRASE"/>
    <property type="match status" value="1"/>
</dbReference>
<keyword evidence="4 6" id="KW-0106">Calcium</keyword>